<sequence length="472" mass="50455">MSLVVFLGPTLPAREVAARLPEADLRPPVSQGDVLRAVQAGARAIGIVDGYFERVPAVWHKEILWALSRGVVVYGAASMGALRAAELHPFGMVGVGAVFAAFRDGVLEDDDEVTVAHGPAEIGYPLTSVALVDMRATLEAARAAGVVSPATHEALIALAKRTYYPNRSYEALLADAAAAGLPADETAALAAWLSGGRVERKAADARALLDALADLRDGAAPPPPPPAFHFERTDAWEQVARRDGHQVAAAVPDAVPLEALLDELRLRGTDYHRTLSVCFARALALQEAERHPAPLDRAVFREVLHGFFQERGLRTPAEIADWLAVQRLDADDLTAFIAREARIARVETLARDAIRAQVPDALRGAGLYGPLATRAEAKRRWLAEAGLEAVGAADRGQDADGLLRWHFTERRGEPVPADLEAHARALGLANRHALLQMLVREFLYVRHVEGDPAPASAAPDGADTADDPAAPA</sequence>
<dbReference type="Pfam" id="PF07812">
    <property type="entry name" value="TfuA"/>
    <property type="match status" value="1"/>
</dbReference>
<evidence type="ECO:0000256" key="1">
    <source>
        <dbReference type="SAM" id="MobiDB-lite"/>
    </source>
</evidence>
<evidence type="ECO:0000313" key="4">
    <source>
        <dbReference type="Proteomes" id="UP000555728"/>
    </source>
</evidence>
<dbReference type="InterPro" id="IPR012924">
    <property type="entry name" value="TfuA_core"/>
</dbReference>
<feature type="domain" description="TfuA-like core" evidence="2">
    <location>
        <begin position="49"/>
        <end position="168"/>
    </location>
</feature>
<dbReference type="AlphaFoldDB" id="A0A7W6RZV2"/>
<name>A0A7W6RZV2_9PROT</name>
<proteinExistence type="predicted"/>
<accession>A0A7W6RZV2</accession>
<keyword evidence="4" id="KW-1185">Reference proteome</keyword>
<reference evidence="3 4" key="1">
    <citation type="submission" date="2020-08" db="EMBL/GenBank/DDBJ databases">
        <title>Genome sequencing of Purple Non-Sulfur Bacteria from various extreme environments.</title>
        <authorList>
            <person name="Mayer M."/>
        </authorList>
    </citation>
    <scope>NUCLEOTIDE SEQUENCE [LARGE SCALE GENOMIC DNA]</scope>
    <source>
        <strain evidence="3 4">JA135</strain>
    </source>
</reference>
<gene>
    <name evidence="3" type="ORF">GGD88_002005</name>
</gene>
<evidence type="ECO:0000259" key="2">
    <source>
        <dbReference type="Pfam" id="PF07812"/>
    </source>
</evidence>
<dbReference type="RefSeq" id="WP_184434945.1">
    <property type="nucleotide sequence ID" value="NZ_JACIGI010000014.1"/>
</dbReference>
<organism evidence="3 4">
    <name type="scientific">Roseospira goensis</name>
    <dbReference type="NCBI Taxonomy" id="391922"/>
    <lineage>
        <taxon>Bacteria</taxon>
        <taxon>Pseudomonadati</taxon>
        <taxon>Pseudomonadota</taxon>
        <taxon>Alphaproteobacteria</taxon>
        <taxon>Rhodospirillales</taxon>
        <taxon>Rhodospirillaceae</taxon>
        <taxon>Roseospira</taxon>
    </lineage>
</organism>
<evidence type="ECO:0000313" key="3">
    <source>
        <dbReference type="EMBL" id="MBB4286278.1"/>
    </source>
</evidence>
<dbReference type="EMBL" id="JACIGI010000014">
    <property type="protein sequence ID" value="MBB4286278.1"/>
    <property type="molecule type" value="Genomic_DNA"/>
</dbReference>
<feature type="region of interest" description="Disordered" evidence="1">
    <location>
        <begin position="453"/>
        <end position="472"/>
    </location>
</feature>
<protein>
    <recommendedName>
        <fullName evidence="2">TfuA-like core domain-containing protein</fullName>
    </recommendedName>
</protein>
<comment type="caution">
    <text evidence="3">The sequence shown here is derived from an EMBL/GenBank/DDBJ whole genome shotgun (WGS) entry which is preliminary data.</text>
</comment>
<dbReference type="Proteomes" id="UP000555728">
    <property type="component" value="Unassembled WGS sequence"/>
</dbReference>